<dbReference type="OrthoDB" id="4763934at2759"/>
<accession>A0A9P8UYA8</accession>
<evidence type="ECO:0000313" key="2">
    <source>
        <dbReference type="Proteomes" id="UP000758603"/>
    </source>
</evidence>
<keyword evidence="2" id="KW-1185">Reference proteome</keyword>
<name>A0A9P8UYA8_9PEZI</name>
<protein>
    <submittedName>
        <fullName evidence="1">Uncharacterized protein</fullName>
    </submittedName>
</protein>
<sequence>MCIFKRTIFTVCYHSQWSSQPFRLCKHQESHNAGQTPEPCKQARGHPLATVKVQKKCPQCEGAHQTVDEKLQKAKDIITESKKTLVRADERCRALLGDAGIDASGAKDEDEVEMEGLKEEIEALDDEWPRNYTAGEFLKNRKKAEKASLFMG</sequence>
<organism evidence="1 2">
    <name type="scientific">Truncatella angustata</name>
    <dbReference type="NCBI Taxonomy" id="152316"/>
    <lineage>
        <taxon>Eukaryota</taxon>
        <taxon>Fungi</taxon>
        <taxon>Dikarya</taxon>
        <taxon>Ascomycota</taxon>
        <taxon>Pezizomycotina</taxon>
        <taxon>Sordariomycetes</taxon>
        <taxon>Xylariomycetidae</taxon>
        <taxon>Amphisphaeriales</taxon>
        <taxon>Sporocadaceae</taxon>
        <taxon>Truncatella</taxon>
    </lineage>
</organism>
<dbReference type="EMBL" id="JAGPXC010000001">
    <property type="protein sequence ID" value="KAH6660610.1"/>
    <property type="molecule type" value="Genomic_DNA"/>
</dbReference>
<evidence type="ECO:0000313" key="1">
    <source>
        <dbReference type="EMBL" id="KAH6660610.1"/>
    </source>
</evidence>
<dbReference type="AlphaFoldDB" id="A0A9P8UYA8"/>
<dbReference type="RefSeq" id="XP_045964741.1">
    <property type="nucleotide sequence ID" value="XM_046101527.1"/>
</dbReference>
<dbReference type="Proteomes" id="UP000758603">
    <property type="component" value="Unassembled WGS sequence"/>
</dbReference>
<proteinExistence type="predicted"/>
<comment type="caution">
    <text evidence="1">The sequence shown here is derived from an EMBL/GenBank/DDBJ whole genome shotgun (WGS) entry which is preliminary data.</text>
</comment>
<dbReference type="GeneID" id="70130419"/>
<gene>
    <name evidence="1" type="ORF">BKA67DRAFT_548596</name>
</gene>
<reference evidence="1" key="1">
    <citation type="journal article" date="2021" name="Nat. Commun.">
        <title>Genetic determinants of endophytism in the Arabidopsis root mycobiome.</title>
        <authorList>
            <person name="Mesny F."/>
            <person name="Miyauchi S."/>
            <person name="Thiergart T."/>
            <person name="Pickel B."/>
            <person name="Atanasova L."/>
            <person name="Karlsson M."/>
            <person name="Huettel B."/>
            <person name="Barry K.W."/>
            <person name="Haridas S."/>
            <person name="Chen C."/>
            <person name="Bauer D."/>
            <person name="Andreopoulos W."/>
            <person name="Pangilinan J."/>
            <person name="LaButti K."/>
            <person name="Riley R."/>
            <person name="Lipzen A."/>
            <person name="Clum A."/>
            <person name="Drula E."/>
            <person name="Henrissat B."/>
            <person name="Kohler A."/>
            <person name="Grigoriev I.V."/>
            <person name="Martin F.M."/>
            <person name="Hacquard S."/>
        </authorList>
    </citation>
    <scope>NUCLEOTIDE SEQUENCE</scope>
    <source>
        <strain evidence="1">MPI-SDFR-AT-0073</strain>
    </source>
</reference>